<protein>
    <submittedName>
        <fullName evidence="1">Uncharacterized protein</fullName>
    </submittedName>
</protein>
<dbReference type="AlphaFoldDB" id="A0A4V2JVV8"/>
<organism evidence="1 2">
    <name type="scientific">Hamiltosporidium tvaerminnensis</name>
    <dbReference type="NCBI Taxonomy" id="1176355"/>
    <lineage>
        <taxon>Eukaryota</taxon>
        <taxon>Fungi</taxon>
        <taxon>Fungi incertae sedis</taxon>
        <taxon>Microsporidia</taxon>
        <taxon>Dubosqiidae</taxon>
        <taxon>Hamiltosporidium</taxon>
    </lineage>
</organism>
<evidence type="ECO:0000313" key="1">
    <source>
        <dbReference type="EMBL" id="TBU05552.1"/>
    </source>
</evidence>
<dbReference type="VEuPathDB" id="MicrosporidiaDB:CWI37_0001p0020"/>
<reference evidence="1 2" key="1">
    <citation type="submission" date="2017-12" db="EMBL/GenBank/DDBJ databases">
        <authorList>
            <person name="Pombert J.-F."/>
            <person name="Haag K.L."/>
            <person name="Ebert D."/>
        </authorList>
    </citation>
    <scope>NUCLEOTIDE SEQUENCE [LARGE SCALE GENOMIC DNA]</scope>
    <source>
        <strain evidence="1">FI-OER-3-3</strain>
    </source>
</reference>
<dbReference type="Proteomes" id="UP000292362">
    <property type="component" value="Unassembled WGS sequence"/>
</dbReference>
<sequence>MKGSVIHLEILTSELKILRNLNVTCFFVVKISKLTSECYGSIPGSCTNHLSYRKFA</sequence>
<proteinExistence type="predicted"/>
<name>A0A4V2JVV8_9MICR</name>
<comment type="caution">
    <text evidence="1">The sequence shown here is derived from an EMBL/GenBank/DDBJ whole genome shotgun (WGS) entry which is preliminary data.</text>
</comment>
<accession>A0A4V2JVV8</accession>
<dbReference type="EMBL" id="PITJ01000001">
    <property type="protein sequence ID" value="TBU05552.1"/>
    <property type="molecule type" value="Genomic_DNA"/>
</dbReference>
<evidence type="ECO:0000313" key="2">
    <source>
        <dbReference type="Proteomes" id="UP000292362"/>
    </source>
</evidence>
<gene>
    <name evidence="1" type="ORF">CWI37_0001p0020</name>
</gene>